<keyword evidence="4" id="KW-1185">Reference proteome</keyword>
<dbReference type="Proteomes" id="UP000294662">
    <property type="component" value="Unassembled WGS sequence"/>
</dbReference>
<dbReference type="RefSeq" id="WP_132828199.1">
    <property type="nucleotide sequence ID" value="NZ_SMFP01000004.1"/>
</dbReference>
<keyword evidence="2" id="KW-0653">Protein transport</keyword>
<organism evidence="3 4">
    <name type="scientific">Antarcticimicrobium sediminis</name>
    <dbReference type="NCBI Taxonomy" id="2546227"/>
    <lineage>
        <taxon>Bacteria</taxon>
        <taxon>Pseudomonadati</taxon>
        <taxon>Pseudomonadota</taxon>
        <taxon>Alphaproteobacteria</taxon>
        <taxon>Rhodobacterales</taxon>
        <taxon>Paracoccaceae</taxon>
        <taxon>Antarcticimicrobium</taxon>
    </lineage>
</organism>
<evidence type="ECO:0000313" key="3">
    <source>
        <dbReference type="EMBL" id="TDE38906.1"/>
    </source>
</evidence>
<dbReference type="InterPro" id="IPR051472">
    <property type="entry name" value="T3SS_Stator/FliH"/>
</dbReference>
<gene>
    <name evidence="3" type="ORF">E1B25_07740</name>
</gene>
<dbReference type="EMBL" id="SMFP01000004">
    <property type="protein sequence ID" value="TDE38906.1"/>
    <property type="molecule type" value="Genomic_DNA"/>
</dbReference>
<dbReference type="PANTHER" id="PTHR34982">
    <property type="entry name" value="YOP PROTEINS TRANSLOCATION PROTEIN L"/>
    <property type="match status" value="1"/>
</dbReference>
<reference evidence="3 4" key="1">
    <citation type="submission" date="2019-03" db="EMBL/GenBank/DDBJ databases">
        <authorList>
            <person name="Zhang S."/>
        </authorList>
    </citation>
    <scope>NUCLEOTIDE SEQUENCE [LARGE SCALE GENOMIC DNA]</scope>
    <source>
        <strain evidence="3 4">S4J41</strain>
    </source>
</reference>
<dbReference type="PANTHER" id="PTHR34982:SF1">
    <property type="entry name" value="FLAGELLAR ASSEMBLY PROTEIN FLIH"/>
    <property type="match status" value="1"/>
</dbReference>
<evidence type="ECO:0000256" key="1">
    <source>
        <dbReference type="ARBA" id="ARBA00022448"/>
    </source>
</evidence>
<proteinExistence type="predicted"/>
<evidence type="ECO:0000256" key="2">
    <source>
        <dbReference type="ARBA" id="ARBA00022927"/>
    </source>
</evidence>
<protein>
    <submittedName>
        <fullName evidence="3">Uncharacterized protein</fullName>
    </submittedName>
</protein>
<name>A0A4V6PG86_9RHOB</name>
<accession>A0A4V6PG86</accession>
<dbReference type="OrthoDB" id="7873045at2"/>
<dbReference type="AlphaFoldDB" id="A0A4V6PG86"/>
<dbReference type="GO" id="GO:0015031">
    <property type="term" value="P:protein transport"/>
    <property type="evidence" value="ECO:0007669"/>
    <property type="project" value="UniProtKB-KW"/>
</dbReference>
<sequence>MKLFLRDFDAEALAAGGFVPQQASDALAQAPRGPTAEELERLLIDTREGALAEGREEGAARARAEAEATQTARIAATLEAVRDQLSQVLAQDAARRRAVERDVVDMLVDIGERIAPEFLAAYSADLARARIRDGLRMAGGSPYLNIRVSPGLEQVIGADLAGLAQGGDAQPRLCADPALQDGEARLDWENGGLDYSLDRACDTVLSAFREAAAKLNDDQGKVG</sequence>
<dbReference type="GO" id="GO:0005829">
    <property type="term" value="C:cytosol"/>
    <property type="evidence" value="ECO:0007669"/>
    <property type="project" value="TreeGrafter"/>
</dbReference>
<comment type="caution">
    <text evidence="3">The sequence shown here is derived from an EMBL/GenBank/DDBJ whole genome shotgun (WGS) entry which is preliminary data.</text>
</comment>
<keyword evidence="1" id="KW-0813">Transport</keyword>
<evidence type="ECO:0000313" key="4">
    <source>
        <dbReference type="Proteomes" id="UP000294662"/>
    </source>
</evidence>